<dbReference type="PANTHER" id="PTHR45663">
    <property type="entry name" value="GEO12009P1"/>
    <property type="match status" value="1"/>
</dbReference>
<dbReference type="SUPFAM" id="SSF52833">
    <property type="entry name" value="Thioredoxin-like"/>
    <property type="match status" value="1"/>
</dbReference>
<dbReference type="Pfam" id="PF00085">
    <property type="entry name" value="Thioredoxin"/>
    <property type="match status" value="1"/>
</dbReference>
<dbReference type="GO" id="GO:0005829">
    <property type="term" value="C:cytosol"/>
    <property type="evidence" value="ECO:0007669"/>
    <property type="project" value="TreeGrafter"/>
</dbReference>
<dbReference type="InterPro" id="IPR013766">
    <property type="entry name" value="Thioredoxin_domain"/>
</dbReference>
<sequence>MNLVRFNYRNYIIYRNIMARVFSTNVHDFKKDVLEAEVPVLLELSTNYCDHCLILKPFIDSLEERYKDRDLDVVKLNVYVPEQQKNVDKITQKYKLRGVPTVYLIKNGEVVEEKIGPSAFEVASMIQRNT</sequence>
<comment type="caution">
    <text evidence="2">The sequence shown here is derived from an EMBL/GenBank/DDBJ whole genome shotgun (WGS) entry which is preliminary data.</text>
</comment>
<dbReference type="InterPro" id="IPR036249">
    <property type="entry name" value="Thioredoxin-like_sf"/>
</dbReference>
<evidence type="ECO:0000313" key="2">
    <source>
        <dbReference type="EMBL" id="KAF1025265.1"/>
    </source>
</evidence>
<dbReference type="GO" id="GO:0045454">
    <property type="term" value="P:cell redox homeostasis"/>
    <property type="evidence" value="ECO:0007669"/>
    <property type="project" value="TreeGrafter"/>
</dbReference>
<organism evidence="2 3">
    <name type="scientific">Acinetobacter bereziniae</name>
    <name type="common">Acinetobacter genomosp. 10</name>
    <dbReference type="NCBI Taxonomy" id="106648"/>
    <lineage>
        <taxon>Bacteria</taxon>
        <taxon>Pseudomonadati</taxon>
        <taxon>Pseudomonadota</taxon>
        <taxon>Gammaproteobacteria</taxon>
        <taxon>Moraxellales</taxon>
        <taxon>Moraxellaceae</taxon>
        <taxon>Acinetobacter</taxon>
    </lineage>
</organism>
<dbReference type="EMBL" id="WNDP01000043">
    <property type="protein sequence ID" value="KAF1025265.1"/>
    <property type="molecule type" value="Genomic_DNA"/>
</dbReference>
<gene>
    <name evidence="2" type="ORF">GAK29_02054</name>
</gene>
<accession>A0A833PF52</accession>
<evidence type="ECO:0000259" key="1">
    <source>
        <dbReference type="PROSITE" id="PS51352"/>
    </source>
</evidence>
<protein>
    <submittedName>
        <fullName evidence="2">Thioredoxin C-2</fullName>
    </submittedName>
</protein>
<dbReference type="AlphaFoldDB" id="A0A833PF52"/>
<dbReference type="PROSITE" id="PS51352">
    <property type="entry name" value="THIOREDOXIN_2"/>
    <property type="match status" value="1"/>
</dbReference>
<dbReference type="PANTHER" id="PTHR45663:SF11">
    <property type="entry name" value="GEO12009P1"/>
    <property type="match status" value="1"/>
</dbReference>
<dbReference type="CDD" id="cd02947">
    <property type="entry name" value="TRX_family"/>
    <property type="match status" value="1"/>
</dbReference>
<name>A0A833PF52_ACIBZ</name>
<proteinExistence type="predicted"/>
<dbReference type="Proteomes" id="UP000490535">
    <property type="component" value="Unassembled WGS sequence"/>
</dbReference>
<dbReference type="GO" id="GO:0015035">
    <property type="term" value="F:protein-disulfide reductase activity"/>
    <property type="evidence" value="ECO:0007669"/>
    <property type="project" value="TreeGrafter"/>
</dbReference>
<dbReference type="Gene3D" id="3.40.30.10">
    <property type="entry name" value="Glutaredoxin"/>
    <property type="match status" value="1"/>
</dbReference>
<evidence type="ECO:0000313" key="3">
    <source>
        <dbReference type="Proteomes" id="UP000490535"/>
    </source>
</evidence>
<feature type="domain" description="Thioredoxin" evidence="1">
    <location>
        <begin position="1"/>
        <end position="130"/>
    </location>
</feature>
<reference evidence="3" key="1">
    <citation type="journal article" date="2020" name="MBio">
        <title>Horizontal gene transfer to a defensive symbiont with a reduced genome amongst a multipartite beetle microbiome.</title>
        <authorList>
            <person name="Waterworth S.C."/>
            <person name="Florez L.V."/>
            <person name="Rees E.R."/>
            <person name="Hertweck C."/>
            <person name="Kaltenpoth M."/>
            <person name="Kwan J.C."/>
        </authorList>
    </citation>
    <scope>NUCLEOTIDE SEQUENCE [LARGE SCALE GENOMIC DNA]</scope>
</reference>